<dbReference type="EMBL" id="BAUV01000053">
    <property type="protein sequence ID" value="GAE37104.1"/>
    <property type="molecule type" value="Genomic_DNA"/>
</dbReference>
<dbReference type="AlphaFoldDB" id="W4R0L7"/>
<dbReference type="eggNOG" id="ENOG5030E4N">
    <property type="taxonomic scope" value="Bacteria"/>
</dbReference>
<evidence type="ECO:0000313" key="1">
    <source>
        <dbReference type="EMBL" id="GAE37104.1"/>
    </source>
</evidence>
<reference evidence="1 2" key="1">
    <citation type="journal article" date="2014" name="Genome Announc.">
        <title>Draft Genome Sequences of Three Alkaliphilic Bacillus Strains, Bacillus wakoensis JCM 9140T, Bacillus akibai JCM 9157T, and Bacillus hemicellulosilyticus JCM 9152T.</title>
        <authorList>
            <person name="Yuki M."/>
            <person name="Oshima K."/>
            <person name="Suda W."/>
            <person name="Oshida Y."/>
            <person name="Kitamura K."/>
            <person name="Iida T."/>
            <person name="Hattori M."/>
            <person name="Ohkuma M."/>
        </authorList>
    </citation>
    <scope>NUCLEOTIDE SEQUENCE [LARGE SCALE GENOMIC DNA]</scope>
    <source>
        <strain evidence="1 2">JCM 9157</strain>
    </source>
</reference>
<gene>
    <name evidence="1" type="ORF">JCM9157_4352</name>
</gene>
<dbReference type="OrthoDB" id="2889484at2"/>
<accession>W4R0L7</accession>
<proteinExistence type="predicted"/>
<evidence type="ECO:0000313" key="2">
    <source>
        <dbReference type="Proteomes" id="UP000018896"/>
    </source>
</evidence>
<dbReference type="STRING" id="1236973.JCM9157_4352"/>
<name>W4R0L7_HALA3</name>
<sequence length="151" mass="17509">MNHIIADYLNRLRNIYLAVDDIVLKQDITKIDHLIKTLEESKETTTSSQQQKKKKSFSELFNLIAEKKFEELNGVRVDYKNLKNKEEVEHFIEALPKNKILKETTALDLKLLYSLLTGDSSEIKGTKTVIFDAIQRNIRARKRGEAFKNAN</sequence>
<organism evidence="1 2">
    <name type="scientific">Halalkalibacter akibai (strain ATCC 43226 / DSM 21942 / CIP 109018 / JCM 9157 / 1139)</name>
    <name type="common">Bacillus akibai</name>
    <dbReference type="NCBI Taxonomy" id="1236973"/>
    <lineage>
        <taxon>Bacteria</taxon>
        <taxon>Bacillati</taxon>
        <taxon>Bacillota</taxon>
        <taxon>Bacilli</taxon>
        <taxon>Bacillales</taxon>
        <taxon>Bacillaceae</taxon>
        <taxon>Halalkalibacter</taxon>
    </lineage>
</organism>
<dbReference type="Proteomes" id="UP000018896">
    <property type="component" value="Unassembled WGS sequence"/>
</dbReference>
<dbReference type="RefSeq" id="WP_035667485.1">
    <property type="nucleotide sequence ID" value="NZ_BAUV01000053.1"/>
</dbReference>
<keyword evidence="2" id="KW-1185">Reference proteome</keyword>
<protein>
    <submittedName>
        <fullName evidence="1">Uncharacterized protein</fullName>
    </submittedName>
</protein>
<comment type="caution">
    <text evidence="1">The sequence shown here is derived from an EMBL/GenBank/DDBJ whole genome shotgun (WGS) entry which is preliminary data.</text>
</comment>